<name>A0A8S1QXW0_9CILI</name>
<evidence type="ECO:0000313" key="5">
    <source>
        <dbReference type="Proteomes" id="UP000692954"/>
    </source>
</evidence>
<dbReference type="InterPro" id="IPR013087">
    <property type="entry name" value="Znf_C2H2_type"/>
</dbReference>
<comment type="caution">
    <text evidence="3">The sequence shown here is derived from an EMBL/GenBank/DDBJ whole genome shotgun (WGS) entry which is preliminary data.</text>
</comment>
<feature type="domain" description="C2H2-type" evidence="2">
    <location>
        <begin position="78"/>
        <end position="106"/>
    </location>
</feature>
<dbReference type="Proteomes" id="UP000692954">
    <property type="component" value="Unassembled WGS sequence"/>
</dbReference>
<dbReference type="AlphaFoldDB" id="A0A8S1QXW0"/>
<accession>A0A8S1QXW0</accession>
<protein>
    <recommendedName>
        <fullName evidence="2">C2H2-type domain-containing protein</fullName>
    </recommendedName>
</protein>
<dbReference type="PROSITE" id="PS50157">
    <property type="entry name" value="ZINC_FINGER_C2H2_2"/>
    <property type="match status" value="1"/>
</dbReference>
<dbReference type="PROSITE" id="PS00028">
    <property type="entry name" value="ZINC_FINGER_C2H2_1"/>
    <property type="match status" value="1"/>
</dbReference>
<evidence type="ECO:0000313" key="4">
    <source>
        <dbReference type="EMBL" id="CAD8120583.1"/>
    </source>
</evidence>
<proteinExistence type="predicted"/>
<dbReference type="OrthoDB" id="316880at2759"/>
<keyword evidence="1" id="KW-0479">Metal-binding</keyword>
<gene>
    <name evidence="3" type="ORF">PSON_ATCC_30995.1.T1270039</name>
    <name evidence="4" type="ORF">PSON_ATCC_30995.1.T1270041</name>
</gene>
<keyword evidence="5" id="KW-1185">Reference proteome</keyword>
<reference evidence="3" key="1">
    <citation type="submission" date="2021-01" db="EMBL/GenBank/DDBJ databases">
        <authorList>
            <consortium name="Genoscope - CEA"/>
            <person name="William W."/>
        </authorList>
    </citation>
    <scope>NUCLEOTIDE SEQUENCE</scope>
</reference>
<evidence type="ECO:0000256" key="1">
    <source>
        <dbReference type="PROSITE-ProRule" id="PRU00042"/>
    </source>
</evidence>
<dbReference type="EMBL" id="CAJJDN010000127">
    <property type="protein sequence ID" value="CAD8120581.1"/>
    <property type="molecule type" value="Genomic_DNA"/>
</dbReference>
<evidence type="ECO:0000259" key="2">
    <source>
        <dbReference type="PROSITE" id="PS50157"/>
    </source>
</evidence>
<keyword evidence="1" id="KW-0863">Zinc-finger</keyword>
<dbReference type="EMBL" id="CAJJDN010000127">
    <property type="protein sequence ID" value="CAD8120583.1"/>
    <property type="molecule type" value="Genomic_DNA"/>
</dbReference>
<evidence type="ECO:0000313" key="3">
    <source>
        <dbReference type="EMBL" id="CAD8120581.1"/>
    </source>
</evidence>
<dbReference type="GO" id="GO:0008270">
    <property type="term" value="F:zinc ion binding"/>
    <property type="evidence" value="ECO:0007669"/>
    <property type="project" value="UniProtKB-KW"/>
</dbReference>
<sequence>MDLMDQSTRKTRDENEQPKYNFKMNYMHEIRKQHLLSQFLKGQLDNTHRQIVSLSQQVQNNEVLHKRISRKNCDTKPFKCTNCTHTYSSKAALQQHQKQKHSQEQTPITQPLDQQKVVEVLSEI</sequence>
<keyword evidence="1" id="KW-0862">Zinc</keyword>
<organism evidence="3 5">
    <name type="scientific">Paramecium sonneborni</name>
    <dbReference type="NCBI Taxonomy" id="65129"/>
    <lineage>
        <taxon>Eukaryota</taxon>
        <taxon>Sar</taxon>
        <taxon>Alveolata</taxon>
        <taxon>Ciliophora</taxon>
        <taxon>Intramacronucleata</taxon>
        <taxon>Oligohymenophorea</taxon>
        <taxon>Peniculida</taxon>
        <taxon>Parameciidae</taxon>
        <taxon>Paramecium</taxon>
    </lineage>
</organism>